<dbReference type="InterPro" id="IPR036779">
    <property type="entry name" value="LysM_dom_sf"/>
</dbReference>
<gene>
    <name evidence="2" type="ORF">GTO89_14840</name>
</gene>
<accession>A0A845LIB6</accession>
<dbReference type="Pfam" id="PF19266">
    <property type="entry name" value="CIS_tube"/>
    <property type="match status" value="1"/>
</dbReference>
<name>A0A845LIB6_HELGE</name>
<dbReference type="InterPro" id="IPR045361">
    <property type="entry name" value="CIS_tube_prot_N"/>
</dbReference>
<evidence type="ECO:0000313" key="2">
    <source>
        <dbReference type="EMBL" id="MZP44309.1"/>
    </source>
</evidence>
<reference evidence="2 3" key="1">
    <citation type="submission" date="2020-01" db="EMBL/GenBank/DDBJ databases">
        <title>Whole genome sequence of Heliobacterium gestii DSM 11169.</title>
        <authorList>
            <person name="Kyndt J.A."/>
            <person name="Meyer T.E."/>
        </authorList>
    </citation>
    <scope>NUCLEOTIDE SEQUENCE [LARGE SCALE GENOMIC DNA]</scope>
    <source>
        <strain evidence="2 3">DSM 11169</strain>
    </source>
</reference>
<evidence type="ECO:0000259" key="1">
    <source>
        <dbReference type="PROSITE" id="PS51782"/>
    </source>
</evidence>
<dbReference type="RefSeq" id="WP_161262873.1">
    <property type="nucleotide sequence ID" value="NZ_JAFBDC010000014.1"/>
</dbReference>
<dbReference type="Pfam" id="PF01476">
    <property type="entry name" value="LysM"/>
    <property type="match status" value="1"/>
</dbReference>
<dbReference type="CDD" id="cd00118">
    <property type="entry name" value="LysM"/>
    <property type="match status" value="1"/>
</dbReference>
<keyword evidence="3" id="KW-1185">Reference proteome</keyword>
<evidence type="ECO:0000313" key="3">
    <source>
        <dbReference type="Proteomes" id="UP000471031"/>
    </source>
</evidence>
<feature type="domain" description="LysM" evidence="1">
    <location>
        <begin position="156"/>
        <end position="203"/>
    </location>
</feature>
<dbReference type="SUPFAM" id="SSF54106">
    <property type="entry name" value="LysM domain"/>
    <property type="match status" value="1"/>
</dbReference>
<dbReference type="InterPro" id="IPR018392">
    <property type="entry name" value="LysM"/>
</dbReference>
<organism evidence="2 3">
    <name type="scientific">Heliomicrobium gestii</name>
    <name type="common">Heliobacterium gestii</name>
    <dbReference type="NCBI Taxonomy" id="2699"/>
    <lineage>
        <taxon>Bacteria</taxon>
        <taxon>Bacillati</taxon>
        <taxon>Bacillota</taxon>
        <taxon>Clostridia</taxon>
        <taxon>Eubacteriales</taxon>
        <taxon>Heliobacteriaceae</taxon>
        <taxon>Heliomicrobium</taxon>
    </lineage>
</organism>
<proteinExistence type="predicted"/>
<dbReference type="SMART" id="SM00257">
    <property type="entry name" value="LysM"/>
    <property type="match status" value="1"/>
</dbReference>
<dbReference type="AlphaFoldDB" id="A0A845LIB6"/>
<dbReference type="Gene3D" id="3.10.350.10">
    <property type="entry name" value="LysM domain"/>
    <property type="match status" value="1"/>
</dbReference>
<dbReference type="EMBL" id="WXEX01000014">
    <property type="protein sequence ID" value="MZP44309.1"/>
    <property type="molecule type" value="Genomic_DNA"/>
</dbReference>
<protein>
    <submittedName>
        <fullName evidence="2">LysM peptidoglycan-binding domain-containing protein</fullName>
    </submittedName>
</protein>
<comment type="caution">
    <text evidence="2">The sequence shown here is derived from an EMBL/GenBank/DDBJ whole genome shotgun (WGS) entry which is preliminary data.</text>
</comment>
<dbReference type="OrthoDB" id="9815939at2"/>
<dbReference type="Proteomes" id="UP000471031">
    <property type="component" value="Unassembled WGS sequence"/>
</dbReference>
<dbReference type="PROSITE" id="PS51782">
    <property type="entry name" value="LYSM"/>
    <property type="match status" value="1"/>
</dbReference>
<sequence length="207" mass="23624">MVQKAKIIVHGSKSDTEFEVLFNPNEYTLDAQNTYQKKAANGSSAPIVQFTAGDQTTLTMELFYDTTDKGTDVREETNKVTQLLDVDPDLHHPPICSFVWGSLNFKGLLKSVGPRYTMFLNDGTPVRARLRVTFWSWEGLTKQYQRIPRQSADRTKERQVKSGEPLWLIAHEEYDDPSQWRKIAEANGIDDPRALEPGQKLIVPKLR</sequence>